<comment type="subcellular location">
    <subcellularLocation>
        <location evidence="1">Cell membrane</location>
        <topology evidence="1">Multi-pass membrane protein</topology>
    </subcellularLocation>
</comment>
<feature type="transmembrane region" description="Helical" evidence="7">
    <location>
        <begin position="229"/>
        <end position="247"/>
    </location>
</feature>
<feature type="transmembrane region" description="Helical" evidence="7">
    <location>
        <begin position="301"/>
        <end position="320"/>
    </location>
</feature>
<sequence>MTLEAARRVAPGLLLAAAVAAASLALAPASGALVRAAFGPQAPAVPAMVLALVLGMALGRVAARPAFAEGLGFCAKRLLRVAVALLGLRIAVGDVFALGAGTALLVVAAMAGTLAFAVWMGRRLGQEAGAGALAGAATAICGASATLAAAAALPAWRDKGRDVAFTVVAANAASTLAMLAYPPVAAALGFDARETGVLLGATIHDMAQVVGAAYAVSPGAGDAAVVVKLFRVLLLLPAVLALGWWFAARGPATGGAPTPAVPGFAVGFLLLCALNSVLPATGAVGAAWVPLRAALVEASSLGLLVAIAALGLGTSVRAVLGVGWRHLAVFGGASLALLVFVAGALALG</sequence>
<evidence type="ECO:0000313" key="8">
    <source>
        <dbReference type="EMBL" id="GAA0568216.1"/>
    </source>
</evidence>
<feature type="transmembrane region" description="Helical" evidence="7">
    <location>
        <begin position="95"/>
        <end position="120"/>
    </location>
</feature>
<feature type="transmembrane region" description="Helical" evidence="7">
    <location>
        <begin position="267"/>
        <end position="289"/>
    </location>
</feature>
<name>A0ABN1EJX4_9PROT</name>
<gene>
    <name evidence="8" type="ORF">GCM10009416_02840</name>
</gene>
<evidence type="ECO:0000256" key="4">
    <source>
        <dbReference type="ARBA" id="ARBA00022692"/>
    </source>
</evidence>
<dbReference type="InterPro" id="IPR018383">
    <property type="entry name" value="UPF0324_pro"/>
</dbReference>
<reference evidence="8 9" key="1">
    <citation type="journal article" date="2019" name="Int. J. Syst. Evol. Microbiol.">
        <title>The Global Catalogue of Microorganisms (GCM) 10K type strain sequencing project: providing services to taxonomists for standard genome sequencing and annotation.</title>
        <authorList>
            <consortium name="The Broad Institute Genomics Platform"/>
            <consortium name="The Broad Institute Genome Sequencing Center for Infectious Disease"/>
            <person name="Wu L."/>
            <person name="Ma J."/>
        </authorList>
    </citation>
    <scope>NUCLEOTIDE SEQUENCE [LARGE SCALE GENOMIC DNA]</scope>
    <source>
        <strain evidence="8 9">JCM 9933</strain>
    </source>
</reference>
<dbReference type="PANTHER" id="PTHR30106">
    <property type="entry name" value="INNER MEMBRANE PROTEIN YEIH-RELATED"/>
    <property type="match status" value="1"/>
</dbReference>
<proteinExistence type="inferred from homology"/>
<keyword evidence="3" id="KW-1003">Cell membrane</keyword>
<comment type="caution">
    <text evidence="8">The sequence shown here is derived from an EMBL/GenBank/DDBJ whole genome shotgun (WGS) entry which is preliminary data.</text>
</comment>
<evidence type="ECO:0000256" key="1">
    <source>
        <dbReference type="ARBA" id="ARBA00004651"/>
    </source>
</evidence>
<evidence type="ECO:0000256" key="6">
    <source>
        <dbReference type="ARBA" id="ARBA00023136"/>
    </source>
</evidence>
<accession>A0ABN1EJX4</accession>
<feature type="transmembrane region" description="Helical" evidence="7">
    <location>
        <begin position="132"/>
        <end position="156"/>
    </location>
</feature>
<keyword evidence="4 7" id="KW-0812">Transmembrane</keyword>
<evidence type="ECO:0000256" key="5">
    <source>
        <dbReference type="ARBA" id="ARBA00022989"/>
    </source>
</evidence>
<keyword evidence="5 7" id="KW-1133">Transmembrane helix</keyword>
<protein>
    <submittedName>
        <fullName evidence="8">YeiH family protein</fullName>
    </submittedName>
</protein>
<feature type="transmembrane region" description="Helical" evidence="7">
    <location>
        <begin position="196"/>
        <end position="217"/>
    </location>
</feature>
<dbReference type="Proteomes" id="UP001501588">
    <property type="component" value="Unassembled WGS sequence"/>
</dbReference>
<feature type="transmembrane region" description="Helical" evidence="7">
    <location>
        <begin position="163"/>
        <end position="184"/>
    </location>
</feature>
<comment type="similarity">
    <text evidence="2">Belongs to the UPF0324 family.</text>
</comment>
<dbReference type="Pfam" id="PF03601">
    <property type="entry name" value="Cons_hypoth698"/>
    <property type="match status" value="1"/>
</dbReference>
<dbReference type="RefSeq" id="WP_343893339.1">
    <property type="nucleotide sequence ID" value="NZ_BAAAFZ010000006.1"/>
</dbReference>
<keyword evidence="6 7" id="KW-0472">Membrane</keyword>
<evidence type="ECO:0000256" key="7">
    <source>
        <dbReference type="SAM" id="Phobius"/>
    </source>
</evidence>
<evidence type="ECO:0000256" key="3">
    <source>
        <dbReference type="ARBA" id="ARBA00022475"/>
    </source>
</evidence>
<dbReference type="PANTHER" id="PTHR30106:SF2">
    <property type="entry name" value="UPF0324 INNER MEMBRANE PROTEIN YEIH"/>
    <property type="match status" value="1"/>
</dbReference>
<evidence type="ECO:0000313" key="9">
    <source>
        <dbReference type="Proteomes" id="UP001501588"/>
    </source>
</evidence>
<dbReference type="EMBL" id="BAAAFZ010000006">
    <property type="protein sequence ID" value="GAA0568216.1"/>
    <property type="molecule type" value="Genomic_DNA"/>
</dbReference>
<keyword evidence="9" id="KW-1185">Reference proteome</keyword>
<organism evidence="8 9">
    <name type="scientific">Craurococcus roseus</name>
    <dbReference type="NCBI Taxonomy" id="77585"/>
    <lineage>
        <taxon>Bacteria</taxon>
        <taxon>Pseudomonadati</taxon>
        <taxon>Pseudomonadota</taxon>
        <taxon>Alphaproteobacteria</taxon>
        <taxon>Acetobacterales</taxon>
        <taxon>Acetobacteraceae</taxon>
        <taxon>Craurococcus</taxon>
    </lineage>
</organism>
<evidence type="ECO:0000256" key="2">
    <source>
        <dbReference type="ARBA" id="ARBA00007977"/>
    </source>
</evidence>
<feature type="transmembrane region" description="Helical" evidence="7">
    <location>
        <begin position="46"/>
        <end position="63"/>
    </location>
</feature>
<feature type="transmembrane region" description="Helical" evidence="7">
    <location>
        <begin position="326"/>
        <end position="347"/>
    </location>
</feature>